<dbReference type="SUPFAM" id="SSF69593">
    <property type="entry name" value="Glycerol-3-phosphate (1)-acyltransferase"/>
    <property type="match status" value="1"/>
</dbReference>
<sequence>MARRPLRAAAAALALIPFVAIGGAVQLVLLKLGRPTQAIPLAFHRFALRAIGVRVRVIGRPAEGRPLLMAANHASWLDIPVLGSTGPLSFVAKSEIAGWPVFGVMAKLQRTIFVDRSRRSATGAVNRAMAERMAAGEPVVLFAEGTSSDGNRVLPFRTALLGAAQGAILAAGGACVAVQPVSIAYTHRNGLPLGRLGRPFVAWYGDMSFAGHLMALLANGAVDVTVAFGEPMRADAATDRKRLAVLVEREVRRMTNAALLGRGAPAAAAAEAERSGAAAPPVAVEAPGVA</sequence>
<evidence type="ECO:0000256" key="1">
    <source>
        <dbReference type="ARBA" id="ARBA00005189"/>
    </source>
</evidence>
<evidence type="ECO:0000256" key="4">
    <source>
        <dbReference type="ARBA" id="ARBA00023098"/>
    </source>
</evidence>
<dbReference type="InterPro" id="IPR002123">
    <property type="entry name" value="Plipid/glycerol_acylTrfase"/>
</dbReference>
<keyword evidence="8" id="KW-1185">Reference proteome</keyword>
<comment type="caution">
    <text evidence="7">The sequence shown here is derived from an EMBL/GenBank/DDBJ whole genome shotgun (WGS) entry which is preliminary data.</text>
</comment>
<accession>A0A9W6MWA8</accession>
<evidence type="ECO:0000313" key="7">
    <source>
        <dbReference type="EMBL" id="GLK68801.1"/>
    </source>
</evidence>
<evidence type="ECO:0000256" key="5">
    <source>
        <dbReference type="ARBA" id="ARBA00023315"/>
    </source>
</evidence>
<reference evidence="7" key="2">
    <citation type="submission" date="2023-01" db="EMBL/GenBank/DDBJ databases">
        <authorList>
            <person name="Sun Q."/>
            <person name="Evtushenko L."/>
        </authorList>
    </citation>
    <scope>NUCLEOTIDE SEQUENCE</scope>
    <source>
        <strain evidence="7">VKM B-2347</strain>
    </source>
</reference>
<comment type="pathway">
    <text evidence="1">Lipid metabolism.</text>
</comment>
<dbReference type="CDD" id="cd07989">
    <property type="entry name" value="LPLAT_AGPAT-like"/>
    <property type="match status" value="1"/>
</dbReference>
<evidence type="ECO:0000256" key="3">
    <source>
        <dbReference type="ARBA" id="ARBA00022679"/>
    </source>
</evidence>
<evidence type="ECO:0000313" key="8">
    <source>
        <dbReference type="Proteomes" id="UP001143372"/>
    </source>
</evidence>
<dbReference type="RefSeq" id="WP_271169018.1">
    <property type="nucleotide sequence ID" value="NZ_BSFI01000008.1"/>
</dbReference>
<keyword evidence="4" id="KW-0443">Lipid metabolism</keyword>
<dbReference type="EMBL" id="BSFI01000008">
    <property type="protein sequence ID" value="GLK68801.1"/>
    <property type="molecule type" value="Genomic_DNA"/>
</dbReference>
<name>A0A9W6MWA8_9HYPH</name>
<dbReference type="PANTHER" id="PTHR10434">
    <property type="entry name" value="1-ACYL-SN-GLYCEROL-3-PHOSPHATE ACYLTRANSFERASE"/>
    <property type="match status" value="1"/>
</dbReference>
<reference evidence="7" key="1">
    <citation type="journal article" date="2014" name="Int. J. Syst. Evol. Microbiol.">
        <title>Complete genome sequence of Corynebacterium casei LMG S-19264T (=DSM 44701T), isolated from a smear-ripened cheese.</title>
        <authorList>
            <consortium name="US DOE Joint Genome Institute (JGI-PGF)"/>
            <person name="Walter F."/>
            <person name="Albersmeier A."/>
            <person name="Kalinowski J."/>
            <person name="Ruckert C."/>
        </authorList>
    </citation>
    <scope>NUCLEOTIDE SEQUENCE</scope>
    <source>
        <strain evidence="7">VKM B-2347</strain>
    </source>
</reference>
<dbReference type="GO" id="GO:0006654">
    <property type="term" value="P:phosphatidic acid biosynthetic process"/>
    <property type="evidence" value="ECO:0007669"/>
    <property type="project" value="TreeGrafter"/>
</dbReference>
<keyword evidence="5 7" id="KW-0012">Acyltransferase</keyword>
<dbReference type="SMART" id="SM00563">
    <property type="entry name" value="PlsC"/>
    <property type="match status" value="1"/>
</dbReference>
<gene>
    <name evidence="7" type="ORF">GCM10008179_24390</name>
</gene>
<keyword evidence="2" id="KW-0444">Lipid biosynthesis</keyword>
<dbReference type="Pfam" id="PF01553">
    <property type="entry name" value="Acyltransferase"/>
    <property type="match status" value="1"/>
</dbReference>
<dbReference type="GO" id="GO:0003841">
    <property type="term" value="F:1-acylglycerol-3-phosphate O-acyltransferase activity"/>
    <property type="evidence" value="ECO:0007669"/>
    <property type="project" value="TreeGrafter"/>
</dbReference>
<dbReference type="Proteomes" id="UP001143372">
    <property type="component" value="Unassembled WGS sequence"/>
</dbReference>
<keyword evidence="3" id="KW-0808">Transferase</keyword>
<evidence type="ECO:0000256" key="2">
    <source>
        <dbReference type="ARBA" id="ARBA00022516"/>
    </source>
</evidence>
<proteinExistence type="predicted"/>
<evidence type="ECO:0000259" key="6">
    <source>
        <dbReference type="SMART" id="SM00563"/>
    </source>
</evidence>
<feature type="domain" description="Phospholipid/glycerol acyltransferase" evidence="6">
    <location>
        <begin position="67"/>
        <end position="186"/>
    </location>
</feature>
<organism evidence="7 8">
    <name type="scientific">Hansschlegelia plantiphila</name>
    <dbReference type="NCBI Taxonomy" id="374655"/>
    <lineage>
        <taxon>Bacteria</taxon>
        <taxon>Pseudomonadati</taxon>
        <taxon>Pseudomonadota</taxon>
        <taxon>Alphaproteobacteria</taxon>
        <taxon>Hyphomicrobiales</taxon>
        <taxon>Methylopilaceae</taxon>
        <taxon>Hansschlegelia</taxon>
    </lineage>
</organism>
<dbReference type="AlphaFoldDB" id="A0A9W6MWA8"/>
<dbReference type="PANTHER" id="PTHR10434:SF64">
    <property type="entry name" value="1-ACYL-SN-GLYCEROL-3-PHOSPHATE ACYLTRANSFERASE-RELATED"/>
    <property type="match status" value="1"/>
</dbReference>
<protein>
    <submittedName>
        <fullName evidence="7">1-acyl-sn-glycerol-3-phosphate acyltransferase</fullName>
    </submittedName>
</protein>